<protein>
    <submittedName>
        <fullName evidence="1">Putative secreted protein</fullName>
    </submittedName>
</protein>
<sequence>MVTSWRIAAQWPVCCCSLVDGSSATVERNALKELEALWTCLGGCGSCPTRGNETAGSLPFACCATPLGSLLVWRQAWTAKFPFFFYFAPTVTSIACGLMSC</sequence>
<proteinExistence type="predicted"/>
<evidence type="ECO:0000313" key="1">
    <source>
        <dbReference type="EMBL" id="MXU88360.1"/>
    </source>
</evidence>
<organism evidence="1">
    <name type="scientific">Ixodes ricinus</name>
    <name type="common">Common tick</name>
    <name type="synonym">Acarus ricinus</name>
    <dbReference type="NCBI Taxonomy" id="34613"/>
    <lineage>
        <taxon>Eukaryota</taxon>
        <taxon>Metazoa</taxon>
        <taxon>Ecdysozoa</taxon>
        <taxon>Arthropoda</taxon>
        <taxon>Chelicerata</taxon>
        <taxon>Arachnida</taxon>
        <taxon>Acari</taxon>
        <taxon>Parasitiformes</taxon>
        <taxon>Ixodida</taxon>
        <taxon>Ixodoidea</taxon>
        <taxon>Ixodidae</taxon>
        <taxon>Ixodinae</taxon>
        <taxon>Ixodes</taxon>
    </lineage>
</organism>
<dbReference type="AlphaFoldDB" id="A0A6B0UFD3"/>
<accession>A0A6B0UFD3</accession>
<name>A0A6B0UFD3_IXORI</name>
<reference evidence="1" key="1">
    <citation type="submission" date="2019-12" db="EMBL/GenBank/DDBJ databases">
        <title>An insight into the sialome of adult female Ixodes ricinus ticks feeding for 6 days.</title>
        <authorList>
            <person name="Perner J."/>
            <person name="Ribeiro J.M.C."/>
        </authorList>
    </citation>
    <scope>NUCLEOTIDE SEQUENCE</scope>
    <source>
        <strain evidence="1">Semi-engorged</strain>
        <tissue evidence="1">Salivary glands</tissue>
    </source>
</reference>
<dbReference type="EMBL" id="GIFC01006277">
    <property type="protein sequence ID" value="MXU88360.1"/>
    <property type="molecule type" value="Transcribed_RNA"/>
</dbReference>